<dbReference type="Proteomes" id="UP000190150">
    <property type="component" value="Unassembled WGS sequence"/>
</dbReference>
<dbReference type="RefSeq" id="WP_079643141.1">
    <property type="nucleotide sequence ID" value="NZ_FUZF01000009.1"/>
</dbReference>
<accession>A0A1T5DWU4</accession>
<name>A0A1T5DWU4_9SPHI</name>
<organism evidence="1 2">
    <name type="scientific">Sphingobacterium nematocida</name>
    <dbReference type="NCBI Taxonomy" id="1513896"/>
    <lineage>
        <taxon>Bacteria</taxon>
        <taxon>Pseudomonadati</taxon>
        <taxon>Bacteroidota</taxon>
        <taxon>Sphingobacteriia</taxon>
        <taxon>Sphingobacteriales</taxon>
        <taxon>Sphingobacteriaceae</taxon>
        <taxon>Sphingobacterium</taxon>
    </lineage>
</organism>
<dbReference type="PROSITE" id="PS51257">
    <property type="entry name" value="PROKAR_LIPOPROTEIN"/>
    <property type="match status" value="1"/>
</dbReference>
<sequence>MKKKYIIICVCLFALLGCKQEEIMVFEGKDAMSIYVDQYEADSTSFSFAYYLQDVVKDTVWIKIRAQGGVRQEDRTVEMQTVEGTTASEGVDFQLPAFTFKAGKTTDLYPVVLLRNESLKTQTKTLKIAIKENQYFEKGAPGEELAKTNSLRYYTIHFNDFLSKPTYWSSLERYVGVFSAVKFQFMFSVYGSDFDFASLSTAERLNMRLRLRTELAAYEAKNGPLYDENEIRVTF</sequence>
<dbReference type="OrthoDB" id="1094864at2"/>
<dbReference type="STRING" id="1513896.SAMN05660841_02206"/>
<evidence type="ECO:0008006" key="3">
    <source>
        <dbReference type="Google" id="ProtNLM"/>
    </source>
</evidence>
<dbReference type="EMBL" id="FUZF01000009">
    <property type="protein sequence ID" value="SKB76278.1"/>
    <property type="molecule type" value="Genomic_DNA"/>
</dbReference>
<gene>
    <name evidence="1" type="ORF">SAMN05660841_02206</name>
</gene>
<evidence type="ECO:0000313" key="1">
    <source>
        <dbReference type="EMBL" id="SKB76278.1"/>
    </source>
</evidence>
<protein>
    <recommendedName>
        <fullName evidence="3">DUF4843 domain-containing protein</fullName>
    </recommendedName>
</protein>
<dbReference type="Pfam" id="PF16132">
    <property type="entry name" value="DUF4843"/>
    <property type="match status" value="1"/>
</dbReference>
<dbReference type="AlphaFoldDB" id="A0A1T5DWU4"/>
<reference evidence="2" key="1">
    <citation type="submission" date="2017-02" db="EMBL/GenBank/DDBJ databases">
        <authorList>
            <person name="Varghese N."/>
            <person name="Submissions S."/>
        </authorList>
    </citation>
    <scope>NUCLEOTIDE SEQUENCE [LARGE SCALE GENOMIC DNA]</scope>
    <source>
        <strain evidence="2">DSM 24091</strain>
    </source>
</reference>
<keyword evidence="2" id="KW-1185">Reference proteome</keyword>
<dbReference type="InterPro" id="IPR032299">
    <property type="entry name" value="DUF4843"/>
</dbReference>
<proteinExistence type="predicted"/>
<evidence type="ECO:0000313" key="2">
    <source>
        <dbReference type="Proteomes" id="UP000190150"/>
    </source>
</evidence>